<comment type="caution">
    <text evidence="2">The sequence shown here is derived from an EMBL/GenBank/DDBJ whole genome shotgun (WGS) entry which is preliminary data.</text>
</comment>
<gene>
    <name evidence="2" type="ORF">I5M07_02180</name>
</gene>
<protein>
    <recommendedName>
        <fullName evidence="4">Kazal-type serine protease inhibitor-like protein</fullName>
    </recommendedName>
</protein>
<feature type="chain" id="PRO_5037620523" description="Kazal-type serine protease inhibitor-like protein" evidence="1">
    <location>
        <begin position="22"/>
        <end position="94"/>
    </location>
</feature>
<keyword evidence="3" id="KW-1185">Reference proteome</keyword>
<dbReference type="InterPro" id="IPR045391">
    <property type="entry name" value="DUF6520"/>
</dbReference>
<evidence type="ECO:0000313" key="2">
    <source>
        <dbReference type="EMBL" id="MBK0368629.1"/>
    </source>
</evidence>
<sequence>MNTIVKMILPAAVFVLASAGAVGTKAERDNASKKALTTEWIQINNSPNQCEEREVNCTPDNIAPICTADSDNKQVFRKNAAGQCSVQLYKLDDN</sequence>
<dbReference type="Proteomes" id="UP000609172">
    <property type="component" value="Unassembled WGS sequence"/>
</dbReference>
<keyword evidence="1" id="KW-0732">Signal</keyword>
<accession>A0A934PKP4</accession>
<name>A0A934PKP4_9FLAO</name>
<evidence type="ECO:0000256" key="1">
    <source>
        <dbReference type="SAM" id="SignalP"/>
    </source>
</evidence>
<dbReference type="Pfam" id="PF20130">
    <property type="entry name" value="DUF6520"/>
    <property type="match status" value="1"/>
</dbReference>
<reference evidence="2" key="1">
    <citation type="submission" date="2020-12" db="EMBL/GenBank/DDBJ databases">
        <title>Bacterial novel species Flavobacterium sp. SE-1-e isolated from soil.</title>
        <authorList>
            <person name="Jung H.-Y."/>
        </authorList>
    </citation>
    <scope>NUCLEOTIDE SEQUENCE</scope>
    <source>
        <strain evidence="2">SE-1-e</strain>
    </source>
</reference>
<evidence type="ECO:0008006" key="4">
    <source>
        <dbReference type="Google" id="ProtNLM"/>
    </source>
</evidence>
<proteinExistence type="predicted"/>
<dbReference type="EMBL" id="JAEHFV010000001">
    <property type="protein sequence ID" value="MBK0368629.1"/>
    <property type="molecule type" value="Genomic_DNA"/>
</dbReference>
<dbReference type="RefSeq" id="WP_200104550.1">
    <property type="nucleotide sequence ID" value="NZ_JAEHFV010000001.1"/>
</dbReference>
<organism evidence="2 3">
    <name type="scientific">Flavobacterium agrisoli</name>
    <dbReference type="NCBI Taxonomy" id="2793066"/>
    <lineage>
        <taxon>Bacteria</taxon>
        <taxon>Pseudomonadati</taxon>
        <taxon>Bacteroidota</taxon>
        <taxon>Flavobacteriia</taxon>
        <taxon>Flavobacteriales</taxon>
        <taxon>Flavobacteriaceae</taxon>
        <taxon>Flavobacterium</taxon>
    </lineage>
</organism>
<evidence type="ECO:0000313" key="3">
    <source>
        <dbReference type="Proteomes" id="UP000609172"/>
    </source>
</evidence>
<feature type="signal peptide" evidence="1">
    <location>
        <begin position="1"/>
        <end position="21"/>
    </location>
</feature>
<dbReference type="AlphaFoldDB" id="A0A934PKP4"/>